<reference evidence="2 3" key="1">
    <citation type="submission" date="2014-12" db="EMBL/GenBank/DDBJ databases">
        <title>Reclassification of Actinobacillus muris as Muribacter muris.</title>
        <authorList>
            <person name="Christensen H."/>
            <person name="Nicklas W."/>
            <person name="Bisgaard M."/>
        </authorList>
    </citation>
    <scope>NUCLEOTIDE SEQUENCE [LARGE SCALE GENOMIC DNA]</scope>
    <source>
        <strain evidence="2 3">Ackerman80-443D</strain>
    </source>
</reference>
<organism evidence="2 3">
    <name type="scientific">Muribacter muris</name>
    <dbReference type="NCBI Taxonomy" id="67855"/>
    <lineage>
        <taxon>Bacteria</taxon>
        <taxon>Pseudomonadati</taxon>
        <taxon>Pseudomonadota</taxon>
        <taxon>Gammaproteobacteria</taxon>
        <taxon>Pasteurellales</taxon>
        <taxon>Pasteurellaceae</taxon>
        <taxon>Muribacter</taxon>
    </lineage>
</organism>
<accession>A0A0J5P772</accession>
<evidence type="ECO:0000313" key="2">
    <source>
        <dbReference type="EMBL" id="KMK51309.1"/>
    </source>
</evidence>
<dbReference type="EMBL" id="JWIZ01000040">
    <property type="protein sequence ID" value="KMK51309.1"/>
    <property type="molecule type" value="Genomic_DNA"/>
</dbReference>
<dbReference type="AlphaFoldDB" id="A0A0J5P772"/>
<dbReference type="SUPFAM" id="SSF47413">
    <property type="entry name" value="lambda repressor-like DNA-binding domains"/>
    <property type="match status" value="1"/>
</dbReference>
<dbReference type="InterPro" id="IPR001387">
    <property type="entry name" value="Cro/C1-type_HTH"/>
</dbReference>
<protein>
    <recommendedName>
        <fullName evidence="1">HTH cro/C1-type domain-containing protein</fullName>
    </recommendedName>
</protein>
<feature type="domain" description="HTH cro/C1-type" evidence="1">
    <location>
        <begin position="36"/>
        <end position="90"/>
    </location>
</feature>
<keyword evidence="3" id="KW-1185">Reference proteome</keyword>
<dbReference type="InterPro" id="IPR010982">
    <property type="entry name" value="Lambda_DNA-bd_dom_sf"/>
</dbReference>
<comment type="caution">
    <text evidence="2">The sequence shown here is derived from an EMBL/GenBank/DDBJ whole genome shotgun (WGS) entry which is preliminary data.</text>
</comment>
<sequence length="91" mass="10480">MSELKNQLELEAEALANRQDIQEISGNDLMKIGNVLNEKRKMLRLDLQSLEWQTGVSRSTLKRMFKDPSQVKFMSLVRVAEALGIRLCFVK</sequence>
<proteinExistence type="predicted"/>
<dbReference type="STRING" id="67855.RO21_07035"/>
<dbReference type="Proteomes" id="UP000036270">
    <property type="component" value="Unassembled WGS sequence"/>
</dbReference>
<dbReference type="PATRIC" id="fig|67855.3.peg.1436"/>
<dbReference type="GO" id="GO:0003677">
    <property type="term" value="F:DNA binding"/>
    <property type="evidence" value="ECO:0007669"/>
    <property type="project" value="InterPro"/>
</dbReference>
<name>A0A0J5P772_9PAST</name>
<dbReference type="PROSITE" id="PS50943">
    <property type="entry name" value="HTH_CROC1"/>
    <property type="match status" value="1"/>
</dbReference>
<dbReference type="Gene3D" id="1.10.260.40">
    <property type="entry name" value="lambda repressor-like DNA-binding domains"/>
    <property type="match status" value="1"/>
</dbReference>
<evidence type="ECO:0000313" key="3">
    <source>
        <dbReference type="Proteomes" id="UP000036270"/>
    </source>
</evidence>
<evidence type="ECO:0000259" key="1">
    <source>
        <dbReference type="PROSITE" id="PS50943"/>
    </source>
</evidence>
<gene>
    <name evidence="2" type="ORF">RO21_07035</name>
</gene>